<evidence type="ECO:0000313" key="2">
    <source>
        <dbReference type="EMBL" id="CEX62293.1"/>
    </source>
</evidence>
<evidence type="ECO:0000313" key="3">
    <source>
        <dbReference type="EMBL" id="MTV43977.1"/>
    </source>
</evidence>
<dbReference type="EMBL" id="WNIB01000089">
    <property type="protein sequence ID" value="MTV90909.1"/>
    <property type="molecule type" value="Genomic_DNA"/>
</dbReference>
<dbReference type="EMBL" id="CAAQRO010000031">
    <property type="protein sequence ID" value="VMD03597.1"/>
    <property type="molecule type" value="Genomic_DNA"/>
</dbReference>
<evidence type="ECO:0000313" key="21">
    <source>
        <dbReference type="Proteomes" id="UP000312530"/>
    </source>
</evidence>
<dbReference type="EMBL" id="UHFW01000006">
    <property type="protein sequence ID" value="SUN83552.1"/>
    <property type="molecule type" value="Genomic_DNA"/>
</dbReference>
<dbReference type="EMBL" id="CAAULE010000036">
    <property type="protein sequence ID" value="VOG89416.1"/>
    <property type="molecule type" value="Genomic_DNA"/>
</dbReference>
<dbReference type="PATRIC" id="fig|1313.7123.peg.40"/>
<dbReference type="EMBL" id="CFFA01000004">
    <property type="protein sequence ID" value="CEX62293.1"/>
    <property type="molecule type" value="Genomic_DNA"/>
</dbReference>
<evidence type="ECO:0000313" key="7">
    <source>
        <dbReference type="EMBL" id="MTW25379.1"/>
    </source>
</evidence>
<evidence type="ECO:0000313" key="18">
    <source>
        <dbReference type="Proteomes" id="UP000310997"/>
    </source>
</evidence>
<evidence type="ECO:0000313" key="1">
    <source>
        <dbReference type="EMBL" id="CDQ30102.1"/>
    </source>
</evidence>
<dbReference type="Proteomes" id="UP000474228">
    <property type="component" value="Unassembled WGS sequence"/>
</dbReference>
<dbReference type="GO" id="GO:0003677">
    <property type="term" value="F:DNA binding"/>
    <property type="evidence" value="ECO:0007669"/>
    <property type="project" value="UniProtKB-KW"/>
</dbReference>
<dbReference type="Proteomes" id="UP000476212">
    <property type="component" value="Unassembled WGS sequence"/>
</dbReference>
<protein>
    <submittedName>
        <fullName evidence="3">DNA-binding protein</fullName>
    </submittedName>
    <submittedName>
        <fullName evidence="1 2">Phage protein</fullName>
    </submittedName>
</protein>
<evidence type="ECO:0000313" key="25">
    <source>
        <dbReference type="Proteomes" id="UP000476212"/>
    </source>
</evidence>
<dbReference type="Proteomes" id="UP000214939">
    <property type="component" value="Unassembled WGS sequence"/>
</dbReference>
<keyword evidence="3" id="KW-0238">DNA-binding</keyword>
<dbReference type="EMBL" id="WNHU01000072">
    <property type="protein sequence ID" value="MTV43977.1"/>
    <property type="molecule type" value="Genomic_DNA"/>
</dbReference>
<dbReference type="Proteomes" id="UP000729182">
    <property type="component" value="Unassembled WGS sequence"/>
</dbReference>
<evidence type="ECO:0000313" key="16">
    <source>
        <dbReference type="Proteomes" id="UP000214939"/>
    </source>
</evidence>
<dbReference type="Proteomes" id="UP000310997">
    <property type="component" value="Unassembled WGS sequence"/>
</dbReference>
<dbReference type="Proteomes" id="UP000467349">
    <property type="component" value="Unassembled WGS sequence"/>
</dbReference>
<proteinExistence type="predicted"/>
<evidence type="ECO:0000313" key="15">
    <source>
        <dbReference type="Proteomes" id="UP000048507"/>
    </source>
</evidence>
<evidence type="ECO:0000313" key="24">
    <source>
        <dbReference type="Proteomes" id="UP000474228"/>
    </source>
</evidence>
<accession>A0A098ANK2</accession>
<reference evidence="1" key="1">
    <citation type="submission" date="2014-04" db="EMBL/GenBank/DDBJ databases">
        <authorList>
            <person name="Croucher N."/>
        </authorList>
    </citation>
    <scope>NUCLEOTIDE SEQUENCE</scope>
    <source>
        <strain evidence="1">065645</strain>
    </source>
</reference>
<evidence type="ECO:0000313" key="26">
    <source>
        <dbReference type="Proteomes" id="UP000490982"/>
    </source>
</evidence>
<dbReference type="EMBL" id="WNHJ01000087">
    <property type="protein sequence ID" value="MTV63878.1"/>
    <property type="molecule type" value="Genomic_DNA"/>
</dbReference>
<reference evidence="1" key="2">
    <citation type="submission" date="2014-10" db="EMBL/GenBank/DDBJ databases">
        <title>Contrasting mechanisms driving short-term and long-term diversification of pneumococci.</title>
        <authorList>
            <person name="Croucher N.J."/>
            <person name="Coupland P.C."/>
            <person name="Stevenson A.E."/>
            <person name="Callendrello A."/>
            <person name="Bentley S.D."/>
            <person name="Hanage W.P."/>
        </authorList>
    </citation>
    <scope>NUCLEOTIDE SEQUENCE</scope>
    <source>
        <strain evidence="1">065645</strain>
    </source>
</reference>
<dbReference type="EMBL" id="NNBW01000207">
    <property type="protein sequence ID" value="OYL24849.1"/>
    <property type="molecule type" value="Genomic_DNA"/>
</dbReference>
<dbReference type="EMBL" id="CABDLL010000020">
    <property type="protein sequence ID" value="VTE42340.1"/>
    <property type="molecule type" value="Genomic_DNA"/>
</dbReference>
<reference evidence="8 16" key="4">
    <citation type="submission" date="2017-07" db="EMBL/GenBank/DDBJ databases">
        <title>Invasive disease caused simultaneously by more than one serotype of Streptococcus pneumoniae, South Africa.</title>
        <authorList>
            <person name="Ndlangisa K."/>
            <person name="Du Plessis M."/>
            <person name="Von Gottberg A."/>
        </authorList>
    </citation>
    <scope>NUCLEOTIDE SEQUENCE [LARGE SCALE GENOMIC DNA]</scope>
    <source>
        <strain evidence="8 16">8227-15B</strain>
    </source>
</reference>
<evidence type="ECO:0000313" key="13">
    <source>
        <dbReference type="EMBL" id="VTE42340.1"/>
    </source>
</evidence>
<dbReference type="EMBL" id="WNHS01000139">
    <property type="protein sequence ID" value="MTW25379.1"/>
    <property type="molecule type" value="Genomic_DNA"/>
</dbReference>
<dbReference type="AlphaFoldDB" id="A0A098ANK2"/>
<name>A0A098ANK2_STREE</name>
<evidence type="ECO:0000313" key="8">
    <source>
        <dbReference type="EMBL" id="OYL24849.1"/>
    </source>
</evidence>
<sequence>MDNVLLSLSEWIKSIIKDTITRLVEIEKDSDHYPELMDVNTTCEFLGIKYATFSDNYRYLKGFPKELPGKKWSKRAIKEWLSNQI</sequence>
<evidence type="ECO:0000313" key="22">
    <source>
        <dbReference type="Proteomes" id="UP000314107"/>
    </source>
</evidence>
<gene>
    <name evidence="8" type="ORF">A5N45_10525</name>
    <name evidence="2" type="ORF">ERS019209_00595</name>
    <name evidence="5" type="ORF">GM535_08310</name>
    <name evidence="7" type="ORF">GM537_11275</name>
    <name evidence="4" type="ORF">GM539_10960</name>
    <name evidence="6" type="ORF">GM544_10645</name>
    <name evidence="3" type="ORF">GM545_10320</name>
    <name evidence="9" type="ORF">NCTC13734_00138</name>
    <name evidence="10" type="ORF">SAMEA2627268_02282</name>
    <name evidence="11" type="ORF">SAMEA2696453_02248</name>
    <name evidence="14" type="ORF">SAMEA3171064_02018</name>
    <name evidence="12" type="ORF">SAMEA3390019_01595</name>
    <name evidence="13" type="ORF">SAMEA4038883_02227</name>
</gene>
<reference evidence="23 24" key="7">
    <citation type="submission" date="2019-11" db="EMBL/GenBank/DDBJ databases">
        <title>Growth characteristics of pneumococcus vary with the chemical composition of the capsule and with environmental conditions.</title>
        <authorList>
            <person name="Tothpal A."/>
            <person name="Desobry K."/>
            <person name="Joshi S."/>
            <person name="Wyllie A.L."/>
            <person name="Weinberger D.M."/>
        </authorList>
    </citation>
    <scope>NUCLEOTIDE SEQUENCE</scope>
    <source>
        <strain evidence="3">Pnumococcus09N</strain>
        <strain evidence="23">pnumococcus09N</strain>
        <strain evidence="5">Pnumococcus10A</strain>
        <strain evidence="6">Pnumococcus15C</strain>
        <strain evidence="25">pnumococcus15C</strain>
        <strain evidence="4">Pnumococcus22F</strain>
        <strain evidence="24">pnumococcus22F</strain>
        <strain evidence="26">pnumococcus23A</strain>
        <strain evidence="7">Pnumococcus23A</strain>
    </source>
</reference>
<evidence type="ECO:0000313" key="17">
    <source>
        <dbReference type="Proteomes" id="UP000254854"/>
    </source>
</evidence>
<evidence type="ECO:0000313" key="14">
    <source>
        <dbReference type="EMBL" id="VTH33754.1"/>
    </source>
</evidence>
<evidence type="ECO:0000313" key="6">
    <source>
        <dbReference type="EMBL" id="MTV90909.1"/>
    </source>
</evidence>
<evidence type="ECO:0000313" key="4">
    <source>
        <dbReference type="EMBL" id="MTV63878.1"/>
    </source>
</evidence>
<evidence type="ECO:0000313" key="5">
    <source>
        <dbReference type="EMBL" id="MTV77279.1"/>
    </source>
</evidence>
<evidence type="ECO:0000313" key="10">
    <source>
        <dbReference type="EMBL" id="VMD03597.1"/>
    </source>
</evidence>
<evidence type="ECO:0000313" key="19">
    <source>
        <dbReference type="Proteomes" id="UP000311381"/>
    </source>
</evidence>
<evidence type="ECO:0000313" key="12">
    <source>
        <dbReference type="EMBL" id="VSC32990.1"/>
    </source>
</evidence>
<evidence type="ECO:0000313" key="23">
    <source>
        <dbReference type="Proteomes" id="UP000467349"/>
    </source>
</evidence>
<dbReference type="EMBL" id="LK020688">
    <property type="protein sequence ID" value="CDQ30102.1"/>
    <property type="molecule type" value="Genomic_DNA"/>
</dbReference>
<reference evidence="9 17" key="5">
    <citation type="submission" date="2018-06" db="EMBL/GenBank/DDBJ databases">
        <authorList>
            <consortium name="Pathogen Informatics"/>
            <person name="Doyle S."/>
        </authorList>
    </citation>
    <scope>NUCLEOTIDE SEQUENCE [LARGE SCALE GENOMIC DNA]</scope>
    <source>
        <strain evidence="9 17">NCTC13734</strain>
    </source>
</reference>
<dbReference type="Proteomes" id="UP000312530">
    <property type="component" value="Unassembled WGS sequence"/>
</dbReference>
<dbReference type="RefSeq" id="WP_000370959.1">
    <property type="nucleotide sequence ID" value="NZ_AP018938.1"/>
</dbReference>
<evidence type="ECO:0000313" key="9">
    <source>
        <dbReference type="EMBL" id="SUN83552.1"/>
    </source>
</evidence>
<dbReference type="Proteomes" id="UP000048507">
    <property type="component" value="Unassembled WGS sequence"/>
</dbReference>
<organism evidence="1">
    <name type="scientific">Streptococcus pneumoniae</name>
    <dbReference type="NCBI Taxonomy" id="1313"/>
    <lineage>
        <taxon>Bacteria</taxon>
        <taxon>Bacillati</taxon>
        <taxon>Bacillota</taxon>
        <taxon>Bacilli</taxon>
        <taxon>Lactobacillales</taxon>
        <taxon>Streptococcaceae</taxon>
        <taxon>Streptococcus</taxon>
    </lineage>
</organism>
<dbReference type="EMBL" id="CABDQT010000028">
    <property type="protein sequence ID" value="VTH33754.1"/>
    <property type="molecule type" value="Genomic_DNA"/>
</dbReference>
<reference evidence="2 15" key="3">
    <citation type="submission" date="2015-03" db="EMBL/GenBank/DDBJ databases">
        <authorList>
            <consortium name="Pathogen Informatics"/>
            <person name="Murphy D."/>
        </authorList>
    </citation>
    <scope>NUCLEOTIDE SEQUENCE [LARGE SCALE GENOMIC DNA]</scope>
    <source>
        <strain evidence="2">SMRU51</strain>
        <strain evidence="15">type strain: N</strain>
    </source>
</reference>
<dbReference type="Proteomes" id="UP000490982">
    <property type="component" value="Unassembled WGS sequence"/>
</dbReference>
<dbReference type="EMBL" id="CABBMN010000012">
    <property type="protein sequence ID" value="VSC32990.1"/>
    <property type="molecule type" value="Genomic_DNA"/>
</dbReference>
<dbReference type="Proteomes" id="UP000311381">
    <property type="component" value="Unassembled WGS sequence"/>
</dbReference>
<reference evidence="18 19" key="6">
    <citation type="submission" date="2019-04" db="EMBL/GenBank/DDBJ databases">
        <authorList>
            <consortium name="Pathogen Informatics"/>
        </authorList>
    </citation>
    <scope>NUCLEOTIDE SEQUENCE [LARGE SCALE GENOMIC DNA]</scope>
    <source>
        <strain evidence="14 22">GPSC129</strain>
        <strain evidence="12 20">GPSC148</strain>
        <strain evidence="19 21">GPSC47</strain>
        <strain evidence="13 18">GPSC559</strain>
    </source>
</reference>
<evidence type="ECO:0000313" key="11">
    <source>
        <dbReference type="EMBL" id="VOG89416.1"/>
    </source>
</evidence>
<dbReference type="Proteomes" id="UP000254854">
    <property type="component" value="Unassembled WGS sequence"/>
</dbReference>
<dbReference type="Proteomes" id="UP000311674">
    <property type="component" value="Unassembled WGS sequence"/>
</dbReference>
<dbReference type="OMA" id="NTTCDFL"/>
<dbReference type="EMBL" id="WNHN01000031">
    <property type="protein sequence ID" value="MTV77279.1"/>
    <property type="molecule type" value="Genomic_DNA"/>
</dbReference>
<dbReference type="Proteomes" id="UP000314107">
    <property type="component" value="Unassembled WGS sequence"/>
</dbReference>
<dbReference type="OrthoDB" id="2225453at2"/>
<evidence type="ECO:0000313" key="20">
    <source>
        <dbReference type="Proteomes" id="UP000311674"/>
    </source>
</evidence>